<evidence type="ECO:0000313" key="14">
    <source>
        <dbReference type="Proteomes" id="UP000315677"/>
    </source>
</evidence>
<evidence type="ECO:0000313" key="13">
    <source>
        <dbReference type="EMBL" id="TQM13847.1"/>
    </source>
</evidence>
<dbReference type="EC" id="2.7.7.14" evidence="10"/>
<sequence length="137" mass="14783">MRVYVDMVGDLFHPGHVALLRAARACGDHLVVGVLADEVVEAYKRRPVMTLAERVAVVGSCRYVDEVVPAAPYRVTLDFLEAHDIAVVVHGDDVSAEAVDEVFGEVAAAGKLRLVGYTPGVSTTDLIGRIRRRTDLG</sequence>
<dbReference type="SUPFAM" id="SSF52374">
    <property type="entry name" value="Nucleotidylyl transferase"/>
    <property type="match status" value="1"/>
</dbReference>
<dbReference type="Gene3D" id="3.40.50.620">
    <property type="entry name" value="HUPs"/>
    <property type="match status" value="1"/>
</dbReference>
<dbReference type="UniPathway" id="UPA00558">
    <property type="reaction ID" value="UER00742"/>
</dbReference>
<name>A0A543DWY5_9PSEU</name>
<evidence type="ECO:0000256" key="1">
    <source>
        <dbReference type="ARBA" id="ARBA00005189"/>
    </source>
</evidence>
<keyword evidence="4 13" id="KW-0808">Transferase</keyword>
<dbReference type="PANTHER" id="PTHR45780:SF2">
    <property type="entry name" value="ETHANOLAMINE-PHOSPHATE CYTIDYLYLTRANSFERASE"/>
    <property type="match status" value="1"/>
</dbReference>
<evidence type="ECO:0000259" key="12">
    <source>
        <dbReference type="Pfam" id="PF01467"/>
    </source>
</evidence>
<dbReference type="NCBIfam" id="TIGR00125">
    <property type="entry name" value="cyt_tran_rel"/>
    <property type="match status" value="1"/>
</dbReference>
<keyword evidence="5" id="KW-0548">Nucleotidyltransferase</keyword>
<keyword evidence="8" id="KW-1208">Phospholipid metabolism</keyword>
<keyword evidence="7" id="KW-0594">Phospholipid biosynthesis</keyword>
<keyword evidence="3" id="KW-0444">Lipid biosynthesis</keyword>
<dbReference type="AlphaFoldDB" id="A0A543DWY5"/>
<feature type="domain" description="Cytidyltransferase-like" evidence="12">
    <location>
        <begin position="10"/>
        <end position="128"/>
    </location>
</feature>
<dbReference type="Proteomes" id="UP000315677">
    <property type="component" value="Unassembled WGS sequence"/>
</dbReference>
<proteinExistence type="inferred from homology"/>
<dbReference type="OrthoDB" id="9802794at2"/>
<comment type="pathway">
    <text evidence="1">Lipid metabolism.</text>
</comment>
<evidence type="ECO:0000256" key="6">
    <source>
        <dbReference type="ARBA" id="ARBA00023098"/>
    </source>
</evidence>
<evidence type="ECO:0000256" key="3">
    <source>
        <dbReference type="ARBA" id="ARBA00022516"/>
    </source>
</evidence>
<dbReference type="EMBL" id="VFPA01000001">
    <property type="protein sequence ID" value="TQM13847.1"/>
    <property type="molecule type" value="Genomic_DNA"/>
</dbReference>
<dbReference type="InterPro" id="IPR014729">
    <property type="entry name" value="Rossmann-like_a/b/a_fold"/>
</dbReference>
<evidence type="ECO:0000256" key="4">
    <source>
        <dbReference type="ARBA" id="ARBA00022679"/>
    </source>
</evidence>
<keyword evidence="14" id="KW-1185">Reference proteome</keyword>
<dbReference type="Pfam" id="PF01467">
    <property type="entry name" value="CTP_transf_like"/>
    <property type="match status" value="1"/>
</dbReference>
<evidence type="ECO:0000256" key="5">
    <source>
        <dbReference type="ARBA" id="ARBA00022695"/>
    </source>
</evidence>
<accession>A0A543DWY5</accession>
<evidence type="ECO:0000256" key="7">
    <source>
        <dbReference type="ARBA" id="ARBA00023209"/>
    </source>
</evidence>
<gene>
    <name evidence="13" type="ORF">FB558_0601</name>
</gene>
<comment type="caution">
    <text evidence="13">The sequence shown here is derived from an EMBL/GenBank/DDBJ whole genome shotgun (WGS) entry which is preliminary data.</text>
</comment>
<protein>
    <recommendedName>
        <fullName evidence="10">ethanolamine-phosphate cytidylyltransferase</fullName>
        <ecNumber evidence="10">2.7.7.14</ecNumber>
    </recommendedName>
    <alternativeName>
        <fullName evidence="11">CTP:phosphoethanolamine cytidylyltransferase</fullName>
    </alternativeName>
</protein>
<dbReference type="InterPro" id="IPR044608">
    <property type="entry name" value="Ect1/PCYT2"/>
</dbReference>
<dbReference type="PANTHER" id="PTHR45780">
    <property type="entry name" value="ETHANOLAMINE-PHOSPHATE CYTIDYLYLTRANSFERASE"/>
    <property type="match status" value="1"/>
</dbReference>
<dbReference type="RefSeq" id="WP_142047859.1">
    <property type="nucleotide sequence ID" value="NZ_VFPA01000001.1"/>
</dbReference>
<evidence type="ECO:0000256" key="8">
    <source>
        <dbReference type="ARBA" id="ARBA00023264"/>
    </source>
</evidence>
<dbReference type="GO" id="GO:0006646">
    <property type="term" value="P:phosphatidylethanolamine biosynthetic process"/>
    <property type="evidence" value="ECO:0007669"/>
    <property type="project" value="UniProtKB-UniPathway"/>
</dbReference>
<comment type="similarity">
    <text evidence="2">Belongs to the cytidylyltransferase family.</text>
</comment>
<evidence type="ECO:0000256" key="2">
    <source>
        <dbReference type="ARBA" id="ARBA00010101"/>
    </source>
</evidence>
<dbReference type="GO" id="GO:0004306">
    <property type="term" value="F:ethanolamine-phosphate cytidylyltransferase activity"/>
    <property type="evidence" value="ECO:0007669"/>
    <property type="project" value="UniProtKB-EC"/>
</dbReference>
<evidence type="ECO:0000256" key="11">
    <source>
        <dbReference type="ARBA" id="ARBA00031473"/>
    </source>
</evidence>
<reference evidence="13 14" key="1">
    <citation type="submission" date="2019-06" db="EMBL/GenBank/DDBJ databases">
        <title>Sequencing the genomes of 1000 actinobacteria strains.</title>
        <authorList>
            <person name="Klenk H.-P."/>
        </authorList>
    </citation>
    <scope>NUCLEOTIDE SEQUENCE [LARGE SCALE GENOMIC DNA]</scope>
    <source>
        <strain evidence="13 14">DSM 45301</strain>
    </source>
</reference>
<comment type="pathway">
    <text evidence="9">Phospholipid metabolism; phosphatidylethanolamine biosynthesis; phosphatidylethanolamine from ethanolamine: step 2/3.</text>
</comment>
<keyword evidence="6" id="KW-0443">Lipid metabolism</keyword>
<dbReference type="InterPro" id="IPR004821">
    <property type="entry name" value="Cyt_trans-like"/>
</dbReference>
<organism evidence="13 14">
    <name type="scientific">Pseudonocardia kunmingensis</name>
    <dbReference type="NCBI Taxonomy" id="630975"/>
    <lineage>
        <taxon>Bacteria</taxon>
        <taxon>Bacillati</taxon>
        <taxon>Actinomycetota</taxon>
        <taxon>Actinomycetes</taxon>
        <taxon>Pseudonocardiales</taxon>
        <taxon>Pseudonocardiaceae</taxon>
        <taxon>Pseudonocardia</taxon>
    </lineage>
</organism>
<dbReference type="GO" id="GO:0005737">
    <property type="term" value="C:cytoplasm"/>
    <property type="evidence" value="ECO:0007669"/>
    <property type="project" value="TreeGrafter"/>
</dbReference>
<evidence type="ECO:0000256" key="9">
    <source>
        <dbReference type="ARBA" id="ARBA00024191"/>
    </source>
</evidence>
<evidence type="ECO:0000256" key="10">
    <source>
        <dbReference type="ARBA" id="ARBA00024221"/>
    </source>
</evidence>